<dbReference type="Pfam" id="PF12698">
    <property type="entry name" value="ABC2_membrane_3"/>
    <property type="match status" value="1"/>
</dbReference>
<name>A0A2M7S516_9BACT</name>
<keyword evidence="5 8" id="KW-0812">Transmembrane</keyword>
<dbReference type="PANTHER" id="PTHR30294">
    <property type="entry name" value="MEMBRANE COMPONENT OF ABC TRANSPORTER YHHJ-RELATED"/>
    <property type="match status" value="1"/>
</dbReference>
<comment type="subcellular location">
    <subcellularLocation>
        <location evidence="1">Cell membrane</location>
        <topology evidence="1">Multi-pass membrane protein</topology>
    </subcellularLocation>
</comment>
<comment type="caution">
    <text evidence="10">The sequence shown here is derived from an EMBL/GenBank/DDBJ whole genome shotgun (WGS) entry which is preliminary data.</text>
</comment>
<proteinExistence type="inferred from homology"/>
<evidence type="ECO:0000313" key="11">
    <source>
        <dbReference type="Proteomes" id="UP000229307"/>
    </source>
</evidence>
<protein>
    <recommendedName>
        <fullName evidence="9">ABC transmembrane type-2 domain-containing protein</fullName>
    </recommendedName>
</protein>
<dbReference type="AlphaFoldDB" id="A0A2M7S516"/>
<dbReference type="InterPro" id="IPR013525">
    <property type="entry name" value="ABC2_TM"/>
</dbReference>
<keyword evidence="4" id="KW-1003">Cell membrane</keyword>
<comment type="similarity">
    <text evidence="2">Belongs to the ABC-2 integral membrane protein family.</text>
</comment>
<dbReference type="InterPro" id="IPR051449">
    <property type="entry name" value="ABC-2_transporter_component"/>
</dbReference>
<evidence type="ECO:0000259" key="9">
    <source>
        <dbReference type="PROSITE" id="PS51012"/>
    </source>
</evidence>
<keyword evidence="6 8" id="KW-1133">Transmembrane helix</keyword>
<evidence type="ECO:0000256" key="7">
    <source>
        <dbReference type="ARBA" id="ARBA00023136"/>
    </source>
</evidence>
<feature type="domain" description="ABC transmembrane type-2" evidence="9">
    <location>
        <begin position="164"/>
        <end position="390"/>
    </location>
</feature>
<dbReference type="GO" id="GO:0140359">
    <property type="term" value="F:ABC-type transporter activity"/>
    <property type="evidence" value="ECO:0007669"/>
    <property type="project" value="InterPro"/>
</dbReference>
<dbReference type="PANTHER" id="PTHR30294:SF38">
    <property type="entry name" value="TRANSPORT PERMEASE PROTEIN"/>
    <property type="match status" value="1"/>
</dbReference>
<dbReference type="InterPro" id="IPR047817">
    <property type="entry name" value="ABC2_TM_bact-type"/>
</dbReference>
<keyword evidence="7 8" id="KW-0472">Membrane</keyword>
<dbReference type="EMBL" id="PFMR01000321">
    <property type="protein sequence ID" value="PIZ14642.1"/>
    <property type="molecule type" value="Genomic_DNA"/>
</dbReference>
<evidence type="ECO:0000256" key="8">
    <source>
        <dbReference type="SAM" id="Phobius"/>
    </source>
</evidence>
<evidence type="ECO:0000313" key="10">
    <source>
        <dbReference type="EMBL" id="PIZ14642.1"/>
    </source>
</evidence>
<organism evidence="10 11">
    <name type="scientific">Candidatus Desantisbacteria bacterium CG_4_10_14_0_8_um_filter_48_22</name>
    <dbReference type="NCBI Taxonomy" id="1974543"/>
    <lineage>
        <taxon>Bacteria</taxon>
        <taxon>Candidatus Desantisiibacteriota</taxon>
    </lineage>
</organism>
<feature type="transmembrane region" description="Helical" evidence="8">
    <location>
        <begin position="365"/>
        <end position="387"/>
    </location>
</feature>
<feature type="transmembrane region" description="Helical" evidence="8">
    <location>
        <begin position="275"/>
        <end position="301"/>
    </location>
</feature>
<evidence type="ECO:0000256" key="4">
    <source>
        <dbReference type="ARBA" id="ARBA00022475"/>
    </source>
</evidence>
<reference evidence="11" key="1">
    <citation type="submission" date="2017-09" db="EMBL/GenBank/DDBJ databases">
        <title>Depth-based differentiation of microbial function through sediment-hosted aquifers and enrichment of novel symbionts in the deep terrestrial subsurface.</title>
        <authorList>
            <person name="Probst A.J."/>
            <person name="Ladd B."/>
            <person name="Jarett J.K."/>
            <person name="Geller-Mcgrath D.E."/>
            <person name="Sieber C.M.K."/>
            <person name="Emerson J.B."/>
            <person name="Anantharaman K."/>
            <person name="Thomas B.C."/>
            <person name="Malmstrom R."/>
            <person name="Stieglmeier M."/>
            <person name="Klingl A."/>
            <person name="Woyke T."/>
            <person name="Ryan C.M."/>
            <person name="Banfield J.F."/>
        </authorList>
    </citation>
    <scope>NUCLEOTIDE SEQUENCE [LARGE SCALE GENOMIC DNA]</scope>
</reference>
<gene>
    <name evidence="10" type="ORF">COY52_11600</name>
</gene>
<evidence type="ECO:0000256" key="6">
    <source>
        <dbReference type="ARBA" id="ARBA00022989"/>
    </source>
</evidence>
<accession>A0A2M7S516</accession>
<dbReference type="GO" id="GO:0005886">
    <property type="term" value="C:plasma membrane"/>
    <property type="evidence" value="ECO:0007669"/>
    <property type="project" value="UniProtKB-SubCell"/>
</dbReference>
<dbReference type="PROSITE" id="PS51012">
    <property type="entry name" value="ABC_TM2"/>
    <property type="match status" value="1"/>
</dbReference>
<evidence type="ECO:0000256" key="5">
    <source>
        <dbReference type="ARBA" id="ARBA00022692"/>
    </source>
</evidence>
<feature type="transmembrane region" description="Helical" evidence="8">
    <location>
        <begin position="21"/>
        <end position="40"/>
    </location>
</feature>
<evidence type="ECO:0000256" key="2">
    <source>
        <dbReference type="ARBA" id="ARBA00007783"/>
    </source>
</evidence>
<sequence>MNRIAAMALRIIRQFLRDKRTLALVFIVPIVVFTLFGILFKTESANIRVGVINSDKGAERTIVEPPRTFPPIPVIKKVKINVGQKFVEGLKENGGFDIIELAGGDTEKVIRENRLDGLLLFAEDFSGNIIDGKGIRFGLVIEGTSYSKKVVLENQFEKFFSKTIPGLLIQGTPLETNLKVEIDTRYVYGGKKFTNIDYFSPVFIAFFVFFLTFLLTIISFLRERAYGTMERLFASPLTKMELILGYSLGFSIFALAQSALVLFFTLYVLKINYMGSIYLLFALNAIFAVGAVNMGILLSFFAKNELQAVQFIPIVIVPQVFLSGLIWPIRDLPGYLKPLSYIMPLTYASSAIEGVMIKGFGLGQIGFEFVMLILFAFLMMLLGSLVLKRRVA</sequence>
<keyword evidence="3" id="KW-0813">Transport</keyword>
<feature type="transmembrane region" description="Helical" evidence="8">
    <location>
        <begin position="242"/>
        <end position="269"/>
    </location>
</feature>
<evidence type="ECO:0000256" key="3">
    <source>
        <dbReference type="ARBA" id="ARBA00022448"/>
    </source>
</evidence>
<feature type="transmembrane region" description="Helical" evidence="8">
    <location>
        <begin position="198"/>
        <end position="221"/>
    </location>
</feature>
<feature type="transmembrane region" description="Helical" evidence="8">
    <location>
        <begin position="308"/>
        <end position="329"/>
    </location>
</feature>
<dbReference type="Proteomes" id="UP000229307">
    <property type="component" value="Unassembled WGS sequence"/>
</dbReference>
<evidence type="ECO:0000256" key="1">
    <source>
        <dbReference type="ARBA" id="ARBA00004651"/>
    </source>
</evidence>